<dbReference type="Pfam" id="PF18369">
    <property type="entry name" value="PKS_DE"/>
    <property type="match status" value="1"/>
</dbReference>
<dbReference type="InterPro" id="IPR036736">
    <property type="entry name" value="ACP-like_sf"/>
</dbReference>
<feature type="non-terminal residue" evidence="7">
    <location>
        <position position="1"/>
    </location>
</feature>
<dbReference type="RefSeq" id="WP_141514708.1">
    <property type="nucleotide sequence ID" value="NZ_OCNE01000047.1"/>
</dbReference>
<name>A0A286EAP0_9ACTN</name>
<keyword evidence="1" id="KW-0596">Phosphopantetheine</keyword>
<evidence type="ECO:0000313" key="7">
    <source>
        <dbReference type="EMBL" id="SOD67949.1"/>
    </source>
</evidence>
<dbReference type="AlphaFoldDB" id="A0A286EAP0"/>
<accession>A0A286EAP0</accession>
<dbReference type="InterPro" id="IPR050091">
    <property type="entry name" value="PKS_NRPS_Biosynth_Enz"/>
</dbReference>
<dbReference type="PANTHER" id="PTHR43775">
    <property type="entry name" value="FATTY ACID SYNTHASE"/>
    <property type="match status" value="1"/>
</dbReference>
<dbReference type="EMBL" id="OCNE01000047">
    <property type="protein sequence ID" value="SOD67949.1"/>
    <property type="molecule type" value="Genomic_DNA"/>
</dbReference>
<organism evidence="7 8">
    <name type="scientific">Streptomyces zhaozhouensis</name>
    <dbReference type="NCBI Taxonomy" id="1300267"/>
    <lineage>
        <taxon>Bacteria</taxon>
        <taxon>Bacillati</taxon>
        <taxon>Actinomycetota</taxon>
        <taxon>Actinomycetes</taxon>
        <taxon>Kitasatosporales</taxon>
        <taxon>Streptomycetaceae</taxon>
        <taxon>Streptomyces</taxon>
    </lineage>
</organism>
<dbReference type="SMART" id="SM00823">
    <property type="entry name" value="PKS_PP"/>
    <property type="match status" value="1"/>
</dbReference>
<dbReference type="Gene3D" id="3.40.50.720">
    <property type="entry name" value="NAD(P)-binding Rossmann-like Domain"/>
    <property type="match status" value="1"/>
</dbReference>
<dbReference type="SUPFAM" id="SSF52151">
    <property type="entry name" value="FabD/lysophospholipase-like"/>
    <property type="match status" value="1"/>
</dbReference>
<dbReference type="SMART" id="SM01294">
    <property type="entry name" value="PKS_PP_betabranch"/>
    <property type="match status" value="1"/>
</dbReference>
<dbReference type="InterPro" id="IPR009081">
    <property type="entry name" value="PP-bd_ACP"/>
</dbReference>
<evidence type="ECO:0000256" key="1">
    <source>
        <dbReference type="ARBA" id="ARBA00022450"/>
    </source>
</evidence>
<dbReference type="FunFam" id="1.10.1200.10:FF:000007">
    <property type="entry name" value="Probable polyketide synthase pks17"/>
    <property type="match status" value="1"/>
</dbReference>
<dbReference type="SUPFAM" id="SSF47336">
    <property type="entry name" value="ACP-like"/>
    <property type="match status" value="1"/>
</dbReference>
<keyword evidence="5" id="KW-0511">Multifunctional enzyme</keyword>
<dbReference type="Pfam" id="PF08659">
    <property type="entry name" value="KR"/>
    <property type="match status" value="1"/>
</dbReference>
<evidence type="ECO:0000256" key="3">
    <source>
        <dbReference type="ARBA" id="ARBA00022679"/>
    </source>
</evidence>
<dbReference type="InterPro" id="IPR020806">
    <property type="entry name" value="PKS_PP-bd"/>
</dbReference>
<evidence type="ECO:0000313" key="8">
    <source>
        <dbReference type="Proteomes" id="UP000219072"/>
    </source>
</evidence>
<dbReference type="SUPFAM" id="SSF51735">
    <property type="entry name" value="NAD(P)-binding Rossmann-fold domains"/>
    <property type="match status" value="2"/>
</dbReference>
<gene>
    <name evidence="7" type="ORF">SAMN06297387_1473</name>
</gene>
<dbReference type="InterPro" id="IPR057326">
    <property type="entry name" value="KR_dom"/>
</dbReference>
<evidence type="ECO:0000256" key="5">
    <source>
        <dbReference type="ARBA" id="ARBA00023268"/>
    </source>
</evidence>
<dbReference type="GO" id="GO:0004312">
    <property type="term" value="F:fatty acid synthase activity"/>
    <property type="evidence" value="ECO:0007669"/>
    <property type="project" value="TreeGrafter"/>
</dbReference>
<dbReference type="GO" id="GO:0017000">
    <property type="term" value="P:antibiotic biosynthetic process"/>
    <property type="evidence" value="ECO:0007669"/>
    <property type="project" value="UniProtKB-KW"/>
</dbReference>
<sequence length="824" mass="86248">AGQVRGTVRFADSVATLRAQGVTTLVEVGPKPALTPLIGDAVPTQRKDNAETANLLRALGTLHTQGRTVKWEAAFPDHPGHLTDLPTYAFQHQRYWIDATTADQAPGGEHAAADGFWRAVESGDAATLAEDLGVEAASLETVLPALSSWHRRSHAQVALDRLRYRVDWHPVATDPVPPALTGTWLVIVPESHSDAPLTRAVADGLRRRGAEADLLVARGHERDVLIAQLGEHVADSTPAGVLSLLALDNEPHSAEPSLSRGVAATIGLVGAVDRLGIKVPLWCVTSGAVTVGTDAPDPVAATVWGLGTVLSLDHPDTWGGLIDIPDTLDDSLADRLADALGREDGEDQLVLGSSGLLGRRMVRAPRLAGPQGETWNPHGTVLVTGGTGALGAHAARWLARRGADHLVLTSRRGSDAPGAAELVAELTGLGARVTVAACDVADRDGLAAVLDSIPEDQPLTAVFHAAGVMHEPVALSNMTVAEFAEIGRSKIEGATHLDELLAETPLEAFVLFSSGAAVWGTAGQSAYGGANAFLDALAHRRRARGLAATSVAWGPWQGGMVDEEAEAQLRRIGVSSLDPEQAVELLGQALDDRETYLVVSDFDWDKFASAYSLARQRPLLSALPEVATALAAEGGSEARDGGGDVALATRLAALPEHEREPALVEVVKEQAALVLGYDGQNGIENERAFKDLGFDSVTAVEFRNQVSKVAGVSLPASLVFDYASPAALARHLKTELFGEDEGTVEGLLADLARLEAASTALPADQIERAGLTTRLQALVSRLNEGTGVNGTADGGGDKAAVADRLEEASATDVLSFIDKELGLS</sequence>
<feature type="domain" description="Carrier" evidence="6">
    <location>
        <begin position="661"/>
        <end position="736"/>
    </location>
</feature>
<dbReference type="InterPro" id="IPR036291">
    <property type="entry name" value="NAD(P)-bd_dom_sf"/>
</dbReference>
<dbReference type="SMART" id="SM00822">
    <property type="entry name" value="PKS_KR"/>
    <property type="match status" value="1"/>
</dbReference>
<dbReference type="Gene3D" id="1.10.1200.10">
    <property type="entry name" value="ACP-like"/>
    <property type="match status" value="1"/>
</dbReference>
<dbReference type="Proteomes" id="UP000219072">
    <property type="component" value="Unassembled WGS sequence"/>
</dbReference>
<dbReference type="Gene3D" id="6.10.140.1830">
    <property type="match status" value="1"/>
</dbReference>
<dbReference type="InterPro" id="IPR016035">
    <property type="entry name" value="Acyl_Trfase/lysoPLipase"/>
</dbReference>
<keyword evidence="8" id="KW-1185">Reference proteome</keyword>
<proteinExistence type="predicted"/>
<keyword evidence="3" id="KW-0808">Transferase</keyword>
<evidence type="ECO:0000259" key="6">
    <source>
        <dbReference type="PROSITE" id="PS50075"/>
    </source>
</evidence>
<dbReference type="GO" id="GO:0006633">
    <property type="term" value="P:fatty acid biosynthetic process"/>
    <property type="evidence" value="ECO:0007669"/>
    <property type="project" value="TreeGrafter"/>
</dbReference>
<dbReference type="PANTHER" id="PTHR43775:SF51">
    <property type="entry name" value="INACTIVE PHENOLPHTHIOCEROL SYNTHESIS POLYKETIDE SYNTHASE TYPE I PKS1-RELATED"/>
    <property type="match status" value="1"/>
</dbReference>
<dbReference type="Gene3D" id="3.40.366.10">
    <property type="entry name" value="Malonyl-Coenzyme A Acyl Carrier Protein, domain 2"/>
    <property type="match status" value="1"/>
</dbReference>
<dbReference type="Pfam" id="PF00550">
    <property type="entry name" value="PP-binding"/>
    <property type="match status" value="1"/>
</dbReference>
<reference evidence="7 8" key="1">
    <citation type="submission" date="2017-09" db="EMBL/GenBank/DDBJ databases">
        <authorList>
            <person name="Ehlers B."/>
            <person name="Leendertz F.H."/>
        </authorList>
    </citation>
    <scope>NUCLEOTIDE SEQUENCE [LARGE SCALE GENOMIC DNA]</scope>
    <source>
        <strain evidence="7 8">CGMCC 4.7095</strain>
    </source>
</reference>
<dbReference type="InterPro" id="IPR041618">
    <property type="entry name" value="PKS_DE"/>
</dbReference>
<dbReference type="OrthoDB" id="9778690at2"/>
<dbReference type="InterPro" id="IPR013968">
    <property type="entry name" value="PKS_KR"/>
</dbReference>
<dbReference type="CDD" id="cd08952">
    <property type="entry name" value="KR_1_SDR_x"/>
    <property type="match status" value="1"/>
</dbReference>
<protein>
    <submittedName>
        <fullName evidence="7">Short-chain dehydrogenase</fullName>
    </submittedName>
</protein>
<keyword evidence="4" id="KW-0045">Antibiotic biosynthesis</keyword>
<dbReference type="InterPro" id="IPR001227">
    <property type="entry name" value="Ac_transferase_dom_sf"/>
</dbReference>
<evidence type="ECO:0000256" key="2">
    <source>
        <dbReference type="ARBA" id="ARBA00022553"/>
    </source>
</evidence>
<keyword evidence="2" id="KW-0597">Phosphoprotein</keyword>
<evidence type="ECO:0000256" key="4">
    <source>
        <dbReference type="ARBA" id="ARBA00023194"/>
    </source>
</evidence>
<dbReference type="GO" id="GO:0031177">
    <property type="term" value="F:phosphopantetheine binding"/>
    <property type="evidence" value="ECO:0007669"/>
    <property type="project" value="InterPro"/>
</dbReference>
<dbReference type="PROSITE" id="PS50075">
    <property type="entry name" value="CARRIER"/>
    <property type="match status" value="1"/>
</dbReference>